<name>A0A9W4X6L1_9PROT</name>
<dbReference type="Proteomes" id="UP001154255">
    <property type="component" value="Unassembled WGS sequence"/>
</dbReference>
<gene>
    <name evidence="4" type="ORF">R53529_LOCUS1232</name>
    <name evidence="3" type="ORF">R53530_LOCUS1202</name>
</gene>
<keyword evidence="6" id="KW-1185">Reference proteome</keyword>
<evidence type="ECO:0000313" key="3">
    <source>
        <dbReference type="EMBL" id="CAI3940475.1"/>
    </source>
</evidence>
<evidence type="ECO:0000313" key="4">
    <source>
        <dbReference type="EMBL" id="CAI3943014.1"/>
    </source>
</evidence>
<dbReference type="RefSeq" id="WP_271789665.1">
    <property type="nucleotide sequence ID" value="NZ_CAMXCL010000002.1"/>
</dbReference>
<dbReference type="Gene3D" id="3.40.50.150">
    <property type="entry name" value="Vaccinia Virus protein VP39"/>
    <property type="match status" value="1"/>
</dbReference>
<dbReference type="NCBIfam" id="TIGR00095">
    <property type="entry name" value="16S rRNA (guanine(966)-N(2))-methyltransferase RsmD"/>
    <property type="match status" value="1"/>
</dbReference>
<dbReference type="GO" id="GO:0031167">
    <property type="term" value="P:rRNA methylation"/>
    <property type="evidence" value="ECO:0007669"/>
    <property type="project" value="InterPro"/>
</dbReference>
<keyword evidence="1" id="KW-0489">Methyltransferase</keyword>
<dbReference type="Proteomes" id="UP001154259">
    <property type="component" value="Unassembled WGS sequence"/>
</dbReference>
<protein>
    <submittedName>
        <fullName evidence="3 4">16S rRNA G966 N2-methylase RsmD (RsmD)</fullName>
    </submittedName>
</protein>
<dbReference type="GO" id="GO:0008168">
    <property type="term" value="F:methyltransferase activity"/>
    <property type="evidence" value="ECO:0007669"/>
    <property type="project" value="UniProtKB-KW"/>
</dbReference>
<dbReference type="AlphaFoldDB" id="A0A9W4X6L1"/>
<evidence type="ECO:0000256" key="2">
    <source>
        <dbReference type="ARBA" id="ARBA00022679"/>
    </source>
</evidence>
<dbReference type="Pfam" id="PF03602">
    <property type="entry name" value="Cons_hypoth95"/>
    <property type="match status" value="1"/>
</dbReference>
<dbReference type="PANTHER" id="PTHR43542">
    <property type="entry name" value="METHYLTRANSFERASE"/>
    <property type="match status" value="1"/>
</dbReference>
<dbReference type="EMBL" id="CAMXCS010000002">
    <property type="protein sequence ID" value="CAI3943014.1"/>
    <property type="molecule type" value="Genomic_DNA"/>
</dbReference>
<comment type="caution">
    <text evidence="3">The sequence shown here is derived from an EMBL/GenBank/DDBJ whole genome shotgun (WGS) entry which is preliminary data.</text>
</comment>
<evidence type="ECO:0000256" key="1">
    <source>
        <dbReference type="ARBA" id="ARBA00022603"/>
    </source>
</evidence>
<keyword evidence="2" id="KW-0808">Transferase</keyword>
<dbReference type="PIRSF" id="PIRSF004553">
    <property type="entry name" value="CHP00095"/>
    <property type="match status" value="1"/>
</dbReference>
<accession>A0A9W4X6L1</accession>
<dbReference type="SUPFAM" id="SSF53335">
    <property type="entry name" value="S-adenosyl-L-methionine-dependent methyltransferases"/>
    <property type="match status" value="1"/>
</dbReference>
<evidence type="ECO:0000313" key="6">
    <source>
        <dbReference type="Proteomes" id="UP001154259"/>
    </source>
</evidence>
<dbReference type="InterPro" id="IPR004398">
    <property type="entry name" value="RNA_MeTrfase_RsmD"/>
</dbReference>
<proteinExistence type="predicted"/>
<dbReference type="CDD" id="cd02440">
    <property type="entry name" value="AdoMet_MTases"/>
    <property type="match status" value="1"/>
</dbReference>
<dbReference type="InterPro" id="IPR029063">
    <property type="entry name" value="SAM-dependent_MTases_sf"/>
</dbReference>
<evidence type="ECO:0000313" key="5">
    <source>
        <dbReference type="Proteomes" id="UP001154255"/>
    </source>
</evidence>
<sequence length="188" mass="21404">MRIIAGHYKGTHLYTPTGKETRPTSDRARQTLFDILLHAPWAGKSFIEDAIILDAFAGTGALGLEALSRGAQKAIFFEKNTQTRQVLEKNIQLCRANSQSILYKDVLTSPPSNYLCNLIFFDPPYHQKLIPIAFEHLRRNQYISKDALIITETAIDEPLLMDQSVTLLNERKIGAAYLKFWKYSNMIE</sequence>
<organism evidence="3 5">
    <name type="scientific">Commensalibacter communis</name>
    <dbReference type="NCBI Taxonomy" id="2972786"/>
    <lineage>
        <taxon>Bacteria</taxon>
        <taxon>Pseudomonadati</taxon>
        <taxon>Pseudomonadota</taxon>
        <taxon>Alphaproteobacteria</taxon>
        <taxon>Acetobacterales</taxon>
        <taxon>Acetobacteraceae</taxon>
    </lineage>
</organism>
<reference evidence="3" key="1">
    <citation type="submission" date="2022-10" db="EMBL/GenBank/DDBJ databases">
        <authorList>
            <person name="Botero Cardona J."/>
        </authorList>
    </citation>
    <scope>NUCLEOTIDE SEQUENCE</scope>
    <source>
        <strain evidence="3">LMG 31819</strain>
        <strain evidence="4">R-53529</strain>
    </source>
</reference>
<dbReference type="EMBL" id="CAMXCM010000002">
    <property type="protein sequence ID" value="CAI3940475.1"/>
    <property type="molecule type" value="Genomic_DNA"/>
</dbReference>
<dbReference type="PANTHER" id="PTHR43542:SF1">
    <property type="entry name" value="METHYLTRANSFERASE"/>
    <property type="match status" value="1"/>
</dbReference>